<comment type="caution">
    <text evidence="3">The sequence shown here is derived from an EMBL/GenBank/DDBJ whole genome shotgun (WGS) entry which is preliminary data.</text>
</comment>
<comment type="subcellular location">
    <subcellularLocation>
        <location evidence="1">Nucleus</location>
    </subcellularLocation>
</comment>
<dbReference type="Proteomes" id="UP001152888">
    <property type="component" value="Unassembled WGS sequence"/>
</dbReference>
<evidence type="ECO:0000313" key="3">
    <source>
        <dbReference type="EMBL" id="CAH1954922.1"/>
    </source>
</evidence>
<dbReference type="GO" id="GO:0005634">
    <property type="term" value="C:nucleus"/>
    <property type="evidence" value="ECO:0007669"/>
    <property type="project" value="UniProtKB-SubCell"/>
</dbReference>
<dbReference type="Pfam" id="PF01498">
    <property type="entry name" value="HTH_Tnp_Tc3_2"/>
    <property type="match status" value="1"/>
</dbReference>
<keyword evidence="4" id="KW-1185">Reference proteome</keyword>
<accession>A0A9P0JK27</accession>
<dbReference type="GO" id="GO:0015074">
    <property type="term" value="P:DNA integration"/>
    <property type="evidence" value="ECO:0007669"/>
    <property type="project" value="InterPro"/>
</dbReference>
<name>A0A9P0JK27_ACAOB</name>
<sequence length="132" mass="14869">MVKTGNVSLEKRGAVCTLRDEGLPIRAIAEKLHLGRNTVTQILKKKIERGSVVDRPSSGRRRVTTVPEDRVIVITNKRNRHLTSPELTHSLNRTRENRVSVSTVKRRLQRANLRGCVAACKPLLRPIHKLNG</sequence>
<dbReference type="InterPro" id="IPR009057">
    <property type="entry name" value="Homeodomain-like_sf"/>
</dbReference>
<dbReference type="EMBL" id="CAKOFQ010006656">
    <property type="protein sequence ID" value="CAH1954922.1"/>
    <property type="molecule type" value="Genomic_DNA"/>
</dbReference>
<dbReference type="SUPFAM" id="SSF46689">
    <property type="entry name" value="Homeodomain-like"/>
    <property type="match status" value="1"/>
</dbReference>
<proteinExistence type="predicted"/>
<dbReference type="GO" id="GO:0006313">
    <property type="term" value="P:DNA transposition"/>
    <property type="evidence" value="ECO:0007669"/>
    <property type="project" value="InterPro"/>
</dbReference>
<feature type="domain" description="Transposase Tc1-like" evidence="2">
    <location>
        <begin position="69"/>
        <end position="129"/>
    </location>
</feature>
<dbReference type="InterPro" id="IPR036388">
    <property type="entry name" value="WH-like_DNA-bd_sf"/>
</dbReference>
<evidence type="ECO:0000256" key="1">
    <source>
        <dbReference type="ARBA" id="ARBA00004123"/>
    </source>
</evidence>
<gene>
    <name evidence="3" type="ORF">ACAOBT_LOCUS817</name>
</gene>
<evidence type="ECO:0000259" key="2">
    <source>
        <dbReference type="Pfam" id="PF01498"/>
    </source>
</evidence>
<dbReference type="AlphaFoldDB" id="A0A9P0JK27"/>
<protein>
    <recommendedName>
        <fullName evidence="2">Transposase Tc1-like domain-containing protein</fullName>
    </recommendedName>
</protein>
<organism evidence="3 4">
    <name type="scientific">Acanthoscelides obtectus</name>
    <name type="common">Bean weevil</name>
    <name type="synonym">Bruchus obtectus</name>
    <dbReference type="NCBI Taxonomy" id="200917"/>
    <lineage>
        <taxon>Eukaryota</taxon>
        <taxon>Metazoa</taxon>
        <taxon>Ecdysozoa</taxon>
        <taxon>Arthropoda</taxon>
        <taxon>Hexapoda</taxon>
        <taxon>Insecta</taxon>
        <taxon>Pterygota</taxon>
        <taxon>Neoptera</taxon>
        <taxon>Endopterygota</taxon>
        <taxon>Coleoptera</taxon>
        <taxon>Polyphaga</taxon>
        <taxon>Cucujiformia</taxon>
        <taxon>Chrysomeloidea</taxon>
        <taxon>Chrysomelidae</taxon>
        <taxon>Bruchinae</taxon>
        <taxon>Bruchini</taxon>
        <taxon>Acanthoscelides</taxon>
    </lineage>
</organism>
<evidence type="ECO:0000313" key="4">
    <source>
        <dbReference type="Proteomes" id="UP001152888"/>
    </source>
</evidence>
<dbReference type="GO" id="GO:0003677">
    <property type="term" value="F:DNA binding"/>
    <property type="evidence" value="ECO:0007669"/>
    <property type="project" value="InterPro"/>
</dbReference>
<dbReference type="InterPro" id="IPR002492">
    <property type="entry name" value="Transposase_Tc1-like"/>
</dbReference>
<reference evidence="3" key="1">
    <citation type="submission" date="2022-03" db="EMBL/GenBank/DDBJ databases">
        <authorList>
            <person name="Sayadi A."/>
        </authorList>
    </citation>
    <scope>NUCLEOTIDE SEQUENCE</scope>
</reference>
<dbReference type="OrthoDB" id="6779723at2759"/>
<dbReference type="Gene3D" id="1.10.10.10">
    <property type="entry name" value="Winged helix-like DNA-binding domain superfamily/Winged helix DNA-binding domain"/>
    <property type="match status" value="1"/>
</dbReference>